<accession>A0AAV8STH2</accession>
<dbReference type="PANTHER" id="PTHR47926:SF345">
    <property type="entry name" value="(WILD MALAYSIAN BANANA) HYPOTHETICAL PROTEIN"/>
    <property type="match status" value="1"/>
</dbReference>
<dbReference type="Gene3D" id="1.25.40.10">
    <property type="entry name" value="Tetratricopeptide repeat domain"/>
    <property type="match status" value="3"/>
</dbReference>
<dbReference type="InterPro" id="IPR046960">
    <property type="entry name" value="PPR_At4g14850-like_plant"/>
</dbReference>
<evidence type="ECO:0000313" key="4">
    <source>
        <dbReference type="Proteomes" id="UP001159364"/>
    </source>
</evidence>
<keyword evidence="4" id="KW-1185">Reference proteome</keyword>
<dbReference type="Proteomes" id="UP001159364">
    <property type="component" value="Linkage Group LG09"/>
</dbReference>
<feature type="repeat" description="PPR" evidence="2">
    <location>
        <begin position="187"/>
        <end position="221"/>
    </location>
</feature>
<reference evidence="3 4" key="1">
    <citation type="submission" date="2021-09" db="EMBL/GenBank/DDBJ databases">
        <title>Genomic insights and catalytic innovation underlie evolution of tropane alkaloids biosynthesis.</title>
        <authorList>
            <person name="Wang Y.-J."/>
            <person name="Tian T."/>
            <person name="Huang J.-P."/>
            <person name="Huang S.-X."/>
        </authorList>
    </citation>
    <scope>NUCLEOTIDE SEQUENCE [LARGE SCALE GENOMIC DNA]</scope>
    <source>
        <strain evidence="3">KIB-2018</strain>
        <tissue evidence="3">Leaf</tissue>
    </source>
</reference>
<gene>
    <name evidence="3" type="ORF">K2173_022155</name>
</gene>
<dbReference type="AlphaFoldDB" id="A0AAV8STH2"/>
<dbReference type="NCBIfam" id="TIGR00756">
    <property type="entry name" value="PPR"/>
    <property type="match status" value="5"/>
</dbReference>
<feature type="repeat" description="PPR" evidence="2">
    <location>
        <begin position="289"/>
        <end position="323"/>
    </location>
</feature>
<feature type="repeat" description="PPR" evidence="2">
    <location>
        <begin position="390"/>
        <end position="420"/>
    </location>
</feature>
<evidence type="ECO:0000313" key="3">
    <source>
        <dbReference type="EMBL" id="KAJ8755576.1"/>
    </source>
</evidence>
<dbReference type="PANTHER" id="PTHR47926">
    <property type="entry name" value="PENTATRICOPEPTIDE REPEAT-CONTAINING PROTEIN"/>
    <property type="match status" value="1"/>
</dbReference>
<dbReference type="Pfam" id="PF20431">
    <property type="entry name" value="E_motif"/>
    <property type="match status" value="1"/>
</dbReference>
<organism evidence="3 4">
    <name type="scientific">Erythroxylum novogranatense</name>
    <dbReference type="NCBI Taxonomy" id="1862640"/>
    <lineage>
        <taxon>Eukaryota</taxon>
        <taxon>Viridiplantae</taxon>
        <taxon>Streptophyta</taxon>
        <taxon>Embryophyta</taxon>
        <taxon>Tracheophyta</taxon>
        <taxon>Spermatophyta</taxon>
        <taxon>Magnoliopsida</taxon>
        <taxon>eudicotyledons</taxon>
        <taxon>Gunneridae</taxon>
        <taxon>Pentapetalae</taxon>
        <taxon>rosids</taxon>
        <taxon>fabids</taxon>
        <taxon>Malpighiales</taxon>
        <taxon>Erythroxylaceae</taxon>
        <taxon>Erythroxylum</taxon>
    </lineage>
</organism>
<dbReference type="FunFam" id="1.25.40.10:FF:000285">
    <property type="entry name" value="Pentatricopeptide repeat-containing protein, chloroplastic"/>
    <property type="match status" value="1"/>
</dbReference>
<dbReference type="FunFam" id="1.25.40.10:FF:000344">
    <property type="entry name" value="Pentatricopeptide repeat-containing protein"/>
    <property type="match status" value="1"/>
</dbReference>
<feature type="repeat" description="PPR" evidence="2">
    <location>
        <begin position="359"/>
        <end position="389"/>
    </location>
</feature>
<keyword evidence="1" id="KW-0677">Repeat</keyword>
<dbReference type="InterPro" id="IPR046848">
    <property type="entry name" value="E_motif"/>
</dbReference>
<dbReference type="Pfam" id="PF13041">
    <property type="entry name" value="PPR_2"/>
    <property type="match status" value="2"/>
</dbReference>
<dbReference type="Pfam" id="PF01535">
    <property type="entry name" value="PPR"/>
    <property type="match status" value="2"/>
</dbReference>
<protein>
    <submittedName>
        <fullName evidence="3">Uncharacterized protein</fullName>
    </submittedName>
</protein>
<comment type="caution">
    <text evidence="3">The sequence shown here is derived from an EMBL/GenBank/DDBJ whole genome shotgun (WGS) entry which is preliminary data.</text>
</comment>
<dbReference type="EMBL" id="JAIWQS010000009">
    <property type="protein sequence ID" value="KAJ8755576.1"/>
    <property type="molecule type" value="Genomic_DNA"/>
</dbReference>
<sequence>MPILPLNSPSSLLSLRNFRSNPYKFLLKTIKHPTHFTQILSHAVASGLFNLPFVFTNLLFYSLSHHSSHLCFPRSIFFLIQTPNLLSYNFMFKAYSRSSDPVNSVTLYNSMLRTGVFPDNYTFPFVFKACSRLLLLQKGQEVHSLTLKLGFEFDAFVNNALISMYFSCGAVHIGRRVFDLLPLFVRDAVSWNSLISGYLRCDCNEDALKVFVELLGNGCVRPDEVSVIGAFTACGRMSLLRLGKVCHGLITVNGFVLYAFIGSSLVDMYSKCAQIGDARKVFDEIHGTNLVCWTSMIVGYARMDLFKEAIELFREMQHVGVRADAPLVACIISVCGHLGALDQGKWLHTYFERNGIDMNLSVNNALIDMYSKCGDVEKALQIFKGLDKRDVFSWTAMILGLAMNGNSGEALKLFAQMEELSELTPNEVTFLGVLSACSHGGFVDKGIKNFRAMSQIYHVVPRIEHYGCMVDLLGRANLLDDAERFIRAMPIQPDVVIWRSMLFACRSHGDVKLAEHATRKIEELEPRRYEAHVLLSNMYASASRWGDVRRVRKSMTRHKIEKQPGCSFIEINGLVHEFFAEDGSRSQMDVIYETNMQIHNVLESKEFHFDSLDHLQ</sequence>
<dbReference type="FunFam" id="1.25.40.10:FF:000989">
    <property type="entry name" value="Pentatricopeptide repeat-containing protein At1g31430"/>
    <property type="match status" value="1"/>
</dbReference>
<dbReference type="GO" id="GO:0009451">
    <property type="term" value="P:RNA modification"/>
    <property type="evidence" value="ECO:0007669"/>
    <property type="project" value="InterPro"/>
</dbReference>
<dbReference type="GO" id="GO:0003723">
    <property type="term" value="F:RNA binding"/>
    <property type="evidence" value="ECO:0007669"/>
    <property type="project" value="InterPro"/>
</dbReference>
<dbReference type="PROSITE" id="PS51375">
    <property type="entry name" value="PPR"/>
    <property type="match status" value="5"/>
</dbReference>
<evidence type="ECO:0000256" key="1">
    <source>
        <dbReference type="ARBA" id="ARBA00022737"/>
    </source>
</evidence>
<dbReference type="SUPFAM" id="SSF48452">
    <property type="entry name" value="TPR-like"/>
    <property type="match status" value="1"/>
</dbReference>
<proteinExistence type="predicted"/>
<dbReference type="InterPro" id="IPR002885">
    <property type="entry name" value="PPR_rpt"/>
</dbReference>
<evidence type="ECO:0000256" key="2">
    <source>
        <dbReference type="PROSITE-ProRule" id="PRU00708"/>
    </source>
</evidence>
<dbReference type="InterPro" id="IPR011990">
    <property type="entry name" value="TPR-like_helical_dom_sf"/>
</dbReference>
<feature type="repeat" description="PPR" evidence="2">
    <location>
        <begin position="84"/>
        <end position="118"/>
    </location>
</feature>
<name>A0AAV8STH2_9ROSI</name>